<dbReference type="Pfam" id="PF05139">
    <property type="entry name" value="Erythro_esteras"/>
    <property type="match status" value="1"/>
</dbReference>
<name>A0A6S7C4W4_9BURK</name>
<organism evidence="1 2">
    <name type="scientific">Achromobacter pulmonis</name>
    <dbReference type="NCBI Taxonomy" id="1389932"/>
    <lineage>
        <taxon>Bacteria</taxon>
        <taxon>Pseudomonadati</taxon>
        <taxon>Pseudomonadota</taxon>
        <taxon>Betaproteobacteria</taxon>
        <taxon>Burkholderiales</taxon>
        <taxon>Alcaligenaceae</taxon>
        <taxon>Achromobacter</taxon>
    </lineage>
</organism>
<reference evidence="1 2" key="1">
    <citation type="submission" date="2020-04" db="EMBL/GenBank/DDBJ databases">
        <authorList>
            <person name="De Canck E."/>
        </authorList>
    </citation>
    <scope>NUCLEOTIDE SEQUENCE [LARGE SCALE GENOMIC DNA]</scope>
    <source>
        <strain evidence="1 2">LMG 26788</strain>
    </source>
</reference>
<dbReference type="Gene3D" id="1.20.1440.30">
    <property type="entry name" value="Biosynthetic Protein domain"/>
    <property type="match status" value="1"/>
</dbReference>
<dbReference type="InterPro" id="IPR014622">
    <property type="entry name" value="UCP036794_erythomycin"/>
</dbReference>
<dbReference type="CDD" id="cd14728">
    <property type="entry name" value="Ere-like"/>
    <property type="match status" value="1"/>
</dbReference>
<evidence type="ECO:0008006" key="3">
    <source>
        <dbReference type="Google" id="ProtNLM"/>
    </source>
</evidence>
<dbReference type="InterPro" id="IPR052036">
    <property type="entry name" value="Hydrolase/PRTase-associated"/>
</dbReference>
<dbReference type="Proteomes" id="UP000494203">
    <property type="component" value="Unassembled WGS sequence"/>
</dbReference>
<evidence type="ECO:0000313" key="1">
    <source>
        <dbReference type="EMBL" id="CAB3820278.1"/>
    </source>
</evidence>
<dbReference type="SUPFAM" id="SSF159501">
    <property type="entry name" value="EreA/ChaN-like"/>
    <property type="match status" value="1"/>
</dbReference>
<dbReference type="RefSeq" id="WP_217483953.1">
    <property type="nucleotide sequence ID" value="NZ_CADIKZ010000001.1"/>
</dbReference>
<keyword evidence="2" id="KW-1185">Reference proteome</keyword>
<dbReference type="EMBL" id="CADIKZ010000001">
    <property type="protein sequence ID" value="CAB3820278.1"/>
    <property type="molecule type" value="Genomic_DNA"/>
</dbReference>
<protein>
    <recommendedName>
        <fullName evidence="3">Erythromycin esterase</fullName>
    </recommendedName>
</protein>
<dbReference type="Gene3D" id="3.30.1870.10">
    <property type="entry name" value="EreA-like, domain 2"/>
    <property type="match status" value="1"/>
</dbReference>
<sequence length="453" mass="51344">MEMTTDAHLPSPARAIAASALALTGSSRDYDSVLEKIGDARFVLIGEASHGTHEFYEERARLTQRLIAEKRFSAVAVEADWPDAYRVNRYVRGQGEDTTGDQALASFKRFPTWMWRNTPVVRFIEWLRDYNDSVSPLTEQVGFYGLDLYSLFTSIAEVLRYLDHVDPESARHARERYACFDHFDRNSERYGYLTGHGLSASCQGAVIAQMRELNTRAAQYLKNDGYESSDALFCAQQNARLITNAEAYYRTMFDRRVSSWNLRDRHMAQTLDALARHLPRTGDGGPAKIVVWEHNSHVGDARATDVGQAGEWTVGQLARERYGAETFLVGLTTYQGSVTAADDWDSPAERKRVLPALPGSYEAALHETGIDRFVVSFKGDRSLTHALSRRRLERAIGVIYRPQTERQSHYFHACLPQQFDCVLHFDQTRAVEPLEWGDTWTLGEAPETFPRGL</sequence>
<dbReference type="GO" id="GO:0046677">
    <property type="term" value="P:response to antibiotic"/>
    <property type="evidence" value="ECO:0007669"/>
    <property type="project" value="InterPro"/>
</dbReference>
<proteinExistence type="predicted"/>
<accession>A0A6S7C4W4</accession>
<dbReference type="PANTHER" id="PTHR31299:SF0">
    <property type="entry name" value="ESTERASE, PUTATIVE (AFU_ORTHOLOGUE AFUA_1G05850)-RELATED"/>
    <property type="match status" value="1"/>
</dbReference>
<dbReference type="AlphaFoldDB" id="A0A6S7C4W4"/>
<evidence type="ECO:0000313" key="2">
    <source>
        <dbReference type="Proteomes" id="UP000494203"/>
    </source>
</evidence>
<gene>
    <name evidence="1" type="ORF">LMG26788_00230</name>
</gene>
<dbReference type="PANTHER" id="PTHR31299">
    <property type="entry name" value="ESTERASE, PUTATIVE (AFU_ORTHOLOGUE AFUA_1G05850)-RELATED"/>
    <property type="match status" value="1"/>
</dbReference>
<dbReference type="PIRSF" id="PIRSF036794">
    <property type="entry name" value="UCP_erythr_ester"/>
    <property type="match status" value="1"/>
</dbReference>
<dbReference type="InterPro" id="IPR007815">
    <property type="entry name" value="Emycin_Estase"/>
</dbReference>
<dbReference type="Gene3D" id="3.40.1660.10">
    <property type="entry name" value="EreA-like (biosynthetic domain)"/>
    <property type="match status" value="1"/>
</dbReference>